<keyword evidence="2" id="KW-1185">Reference proteome</keyword>
<evidence type="ECO:0000313" key="1">
    <source>
        <dbReference type="EMBL" id="QTL97079.1"/>
    </source>
</evidence>
<protein>
    <submittedName>
        <fullName evidence="1">Uncharacterized protein</fullName>
    </submittedName>
</protein>
<dbReference type="EMBL" id="CP046640">
    <property type="protein sequence ID" value="QTL97079.1"/>
    <property type="molecule type" value="Genomic_DNA"/>
</dbReference>
<dbReference type="Proteomes" id="UP000665020">
    <property type="component" value="Chromosome"/>
</dbReference>
<proteinExistence type="predicted"/>
<reference evidence="1" key="1">
    <citation type="submission" date="2019-12" db="EMBL/GenBank/DDBJ databases">
        <authorList>
            <person name="zhang j."/>
            <person name="sun C.M."/>
        </authorList>
    </citation>
    <scope>NUCLEOTIDE SEQUENCE</scope>
    <source>
        <strain evidence="1">NS-1</strain>
    </source>
</reference>
<sequence length="72" mass="7819">MRGLSDGEVLTLANLLKMEKDGLTVARTTQTLITDNNLKKQAESAVMAAEGRIKGIQQFINENNITNTKGAE</sequence>
<accession>A0A8A7KCG5</accession>
<gene>
    <name evidence="1" type="ORF">GM661_03345</name>
</gene>
<dbReference type="KEGG" id="ifn:GM661_03345"/>
<dbReference type="RefSeq" id="WP_230868739.1">
    <property type="nucleotide sequence ID" value="NZ_CP046640.1"/>
</dbReference>
<dbReference type="AlphaFoldDB" id="A0A8A7KCG5"/>
<name>A0A8A7KCG5_9FIRM</name>
<organism evidence="1 2">
    <name type="scientific">Iocasia fonsfrigidae</name>
    <dbReference type="NCBI Taxonomy" id="2682810"/>
    <lineage>
        <taxon>Bacteria</taxon>
        <taxon>Bacillati</taxon>
        <taxon>Bacillota</taxon>
        <taxon>Clostridia</taxon>
        <taxon>Halanaerobiales</taxon>
        <taxon>Halanaerobiaceae</taxon>
        <taxon>Iocasia</taxon>
    </lineage>
</organism>
<evidence type="ECO:0000313" key="2">
    <source>
        <dbReference type="Proteomes" id="UP000665020"/>
    </source>
</evidence>